<name>A0A154W5C1_9PROT</name>
<dbReference type="Proteomes" id="UP000076400">
    <property type="component" value="Unassembled WGS sequence"/>
</dbReference>
<keyword evidence="3" id="KW-0067">ATP-binding</keyword>
<dbReference type="Gene3D" id="3.30.565.10">
    <property type="entry name" value="Histidine kinase-like ATPase, C-terminal domain"/>
    <property type="match status" value="1"/>
</dbReference>
<dbReference type="OrthoDB" id="9802640at2"/>
<proteinExistence type="inferred from homology"/>
<keyword evidence="2" id="KW-0547">Nucleotide-binding</keyword>
<evidence type="ECO:0000256" key="3">
    <source>
        <dbReference type="ARBA" id="ARBA00022840"/>
    </source>
</evidence>
<dbReference type="InterPro" id="IPR001404">
    <property type="entry name" value="Hsp90_fam"/>
</dbReference>
<dbReference type="SUPFAM" id="SSF55874">
    <property type="entry name" value="ATPase domain of HSP90 chaperone/DNA topoisomerase II/histidine kinase"/>
    <property type="match status" value="1"/>
</dbReference>
<dbReference type="STRING" id="580166.AUP43_08240"/>
<organism evidence="5 6">
    <name type="scientific">Oceanibaculum pacificum</name>
    <dbReference type="NCBI Taxonomy" id="580166"/>
    <lineage>
        <taxon>Bacteria</taxon>
        <taxon>Pseudomonadati</taxon>
        <taxon>Pseudomonadota</taxon>
        <taxon>Alphaproteobacteria</taxon>
        <taxon>Rhodospirillales</taxon>
        <taxon>Oceanibaculaceae</taxon>
        <taxon>Oceanibaculum</taxon>
    </lineage>
</organism>
<dbReference type="AlphaFoldDB" id="A0A154W5C1"/>
<sequence>MTATGRIMFDVETSRILQILSAEIYDSPKAILRENVQNAYDAILMRCTAQDLKVEECRIQITVGNGVLKVEDDGIGMSEEVLRQNFWKAGSSGKRSELAQKSGVIGTFGIGALANFGVCTSLSVETRHIDATETLVSSARREDLKIAQECITFDRVVNTRGPGTTITAELDPSFAIDEKSTCDYLRQYVRFLPAPVFVNETKVSQETFDEALGGNDTAFEVIKTRGVSGGNYGGTLETAVNAQSRVRVRLTNLTLSGNPLRGELYLVQQGGQTLGFRNLFGLAPIPLSGQYGFGGFVNLDILHPTAGREALSRESIQHVTNMLNLIESSVSADLAPTDHADQNQQFQQYILAQGSIALAGNVRITVLPEKPDVKLNQVATYEPGKSKLFYSQRDPTILKRFASEQANLFHVSQTNPRRKLQLRYLNEIAKVKEVPDKPIVDRIAASKLGFDETVFLIRIRAVLLDQYLMPDVEVEFATISHGVAFQVDGKGDTLRVAIARDMPAVKVVLEFYRSAREAFDPFVQDFVREQLYQQIRDHVPSSTKLGRDALFRRIQQNKELFRVDYSDFGEAESLLADYLAGKVEFSEVVRAVGGGGRASIQRQEVRRDQVGTVEQEFPGIIEADAVTAPPATNEFEAAPPIMKEEVKTDMKVLTVSDPHPKLNNFQMFLALSDRLNKREGEFLHFPHTTKVIWGSHRVVYIFTDATGELSLYYDVELREPLGAHETGGSMFRTTTIVTADRIYVPVPKELEKAFQIIDHAKEFFVRFDTVP</sequence>
<comment type="similarity">
    <text evidence="1">Belongs to the heat shock protein 90 family.</text>
</comment>
<dbReference type="RefSeq" id="WP_067555402.1">
    <property type="nucleotide sequence ID" value="NZ_LPXN01000103.1"/>
</dbReference>
<dbReference type="GO" id="GO:0005524">
    <property type="term" value="F:ATP binding"/>
    <property type="evidence" value="ECO:0007669"/>
    <property type="project" value="UniProtKB-KW"/>
</dbReference>
<reference evidence="5 6" key="1">
    <citation type="submission" date="2015-12" db="EMBL/GenBank/DDBJ databases">
        <title>Genome sequence of Oceanibaculum pacificum MCCC 1A02656.</title>
        <authorList>
            <person name="Lu L."/>
            <person name="Lai Q."/>
            <person name="Shao Z."/>
            <person name="Qian P."/>
        </authorList>
    </citation>
    <scope>NUCLEOTIDE SEQUENCE [LARGE SCALE GENOMIC DNA]</scope>
    <source>
        <strain evidence="5 6">MCCC 1A02656</strain>
    </source>
</reference>
<comment type="caution">
    <text evidence="5">The sequence shown here is derived from an EMBL/GenBank/DDBJ whole genome shotgun (WGS) entry which is preliminary data.</text>
</comment>
<evidence type="ECO:0000256" key="4">
    <source>
        <dbReference type="ARBA" id="ARBA00023186"/>
    </source>
</evidence>
<dbReference type="EMBL" id="LPXN01000103">
    <property type="protein sequence ID" value="KZD08742.1"/>
    <property type="molecule type" value="Genomic_DNA"/>
</dbReference>
<evidence type="ECO:0008006" key="7">
    <source>
        <dbReference type="Google" id="ProtNLM"/>
    </source>
</evidence>
<dbReference type="PANTHER" id="PTHR11528">
    <property type="entry name" value="HEAT SHOCK PROTEIN 90 FAMILY MEMBER"/>
    <property type="match status" value="1"/>
</dbReference>
<dbReference type="GO" id="GO:0016887">
    <property type="term" value="F:ATP hydrolysis activity"/>
    <property type="evidence" value="ECO:0007669"/>
    <property type="project" value="InterPro"/>
</dbReference>
<dbReference type="InterPro" id="IPR036890">
    <property type="entry name" value="HATPase_C_sf"/>
</dbReference>
<accession>A0A154W5C1</accession>
<keyword evidence="6" id="KW-1185">Reference proteome</keyword>
<dbReference type="Pfam" id="PF13589">
    <property type="entry name" value="HATPase_c_3"/>
    <property type="match status" value="1"/>
</dbReference>
<evidence type="ECO:0000313" key="5">
    <source>
        <dbReference type="EMBL" id="KZD08742.1"/>
    </source>
</evidence>
<dbReference type="GO" id="GO:0140662">
    <property type="term" value="F:ATP-dependent protein folding chaperone"/>
    <property type="evidence" value="ECO:0007669"/>
    <property type="project" value="InterPro"/>
</dbReference>
<evidence type="ECO:0000313" key="6">
    <source>
        <dbReference type="Proteomes" id="UP000076400"/>
    </source>
</evidence>
<protein>
    <recommendedName>
        <fullName evidence="7">Histidine kinase/HSP90-like ATPase domain-containing protein</fullName>
    </recommendedName>
</protein>
<evidence type="ECO:0000256" key="2">
    <source>
        <dbReference type="ARBA" id="ARBA00022741"/>
    </source>
</evidence>
<evidence type="ECO:0000256" key="1">
    <source>
        <dbReference type="ARBA" id="ARBA00008239"/>
    </source>
</evidence>
<gene>
    <name evidence="5" type="ORF">AUP43_08240</name>
</gene>
<keyword evidence="4" id="KW-0143">Chaperone</keyword>
<dbReference type="GO" id="GO:0051082">
    <property type="term" value="F:unfolded protein binding"/>
    <property type="evidence" value="ECO:0007669"/>
    <property type="project" value="InterPro"/>
</dbReference>